<reference evidence="1 2" key="1">
    <citation type="submission" date="2019-07" db="EMBL/GenBank/DDBJ databases">
        <title>Whole genome shotgun sequence of Brevifollis gellanilyticus NBRC 108608.</title>
        <authorList>
            <person name="Hosoyama A."/>
            <person name="Uohara A."/>
            <person name="Ohji S."/>
            <person name="Ichikawa N."/>
        </authorList>
    </citation>
    <scope>NUCLEOTIDE SEQUENCE [LARGE SCALE GENOMIC DNA]</scope>
    <source>
        <strain evidence="1 2">NBRC 108608</strain>
    </source>
</reference>
<dbReference type="AlphaFoldDB" id="A0A512MEE8"/>
<dbReference type="Proteomes" id="UP000321577">
    <property type="component" value="Unassembled WGS sequence"/>
</dbReference>
<sequence length="81" mass="8997">MRIDPSLNRAIEYAIAEKLISAHVRSETCVLQLEPGGLALASQIIADTDCMVEEQAFAEALRGQRVTNDRVEQLLNWEATL</sequence>
<evidence type="ECO:0000313" key="1">
    <source>
        <dbReference type="EMBL" id="GEP45107.1"/>
    </source>
</evidence>
<evidence type="ECO:0000313" key="2">
    <source>
        <dbReference type="Proteomes" id="UP000321577"/>
    </source>
</evidence>
<name>A0A512MEE8_9BACT</name>
<organism evidence="1 2">
    <name type="scientific">Brevifollis gellanilyticus</name>
    <dbReference type="NCBI Taxonomy" id="748831"/>
    <lineage>
        <taxon>Bacteria</taxon>
        <taxon>Pseudomonadati</taxon>
        <taxon>Verrucomicrobiota</taxon>
        <taxon>Verrucomicrobiia</taxon>
        <taxon>Verrucomicrobiales</taxon>
        <taxon>Verrucomicrobiaceae</taxon>
    </lineage>
</organism>
<protein>
    <submittedName>
        <fullName evidence="1">Uncharacterized protein</fullName>
    </submittedName>
</protein>
<comment type="caution">
    <text evidence="1">The sequence shown here is derived from an EMBL/GenBank/DDBJ whole genome shotgun (WGS) entry which is preliminary data.</text>
</comment>
<dbReference type="EMBL" id="BKAG01000042">
    <property type="protein sequence ID" value="GEP45107.1"/>
    <property type="molecule type" value="Genomic_DNA"/>
</dbReference>
<keyword evidence="2" id="KW-1185">Reference proteome</keyword>
<gene>
    <name evidence="1" type="ORF">BGE01nite_43980</name>
</gene>
<proteinExistence type="predicted"/>
<accession>A0A512MEE8</accession>